<reference evidence="5" key="1">
    <citation type="journal article" date="2021" name="PeerJ">
        <title>Extensive microbial diversity within the chicken gut microbiome revealed by metagenomics and culture.</title>
        <authorList>
            <person name="Gilroy R."/>
            <person name="Ravi A."/>
            <person name="Getino M."/>
            <person name="Pursley I."/>
            <person name="Horton D.L."/>
            <person name="Alikhan N.F."/>
            <person name="Baker D."/>
            <person name="Gharbi K."/>
            <person name="Hall N."/>
            <person name="Watson M."/>
            <person name="Adriaenssens E.M."/>
            <person name="Foster-Nyarko E."/>
            <person name="Jarju S."/>
            <person name="Secka A."/>
            <person name="Antonio M."/>
            <person name="Oren A."/>
            <person name="Chaudhuri R.R."/>
            <person name="La Ragione R."/>
            <person name="Hildebrand F."/>
            <person name="Pallen M.J."/>
        </authorList>
    </citation>
    <scope>NUCLEOTIDE SEQUENCE</scope>
    <source>
        <strain evidence="5">B5_2728</strain>
    </source>
</reference>
<evidence type="ECO:0000256" key="2">
    <source>
        <dbReference type="ARBA" id="ARBA00022840"/>
    </source>
</evidence>
<evidence type="ECO:0000256" key="1">
    <source>
        <dbReference type="ARBA" id="ARBA00022741"/>
    </source>
</evidence>
<gene>
    <name evidence="5" type="ORF">H9882_05830</name>
</gene>
<dbReference type="SUPFAM" id="SSF52540">
    <property type="entry name" value="P-loop containing nucleoside triphosphate hydrolases"/>
    <property type="match status" value="2"/>
</dbReference>
<dbReference type="PANTHER" id="PTHR42855:SF2">
    <property type="entry name" value="DRUG RESISTANCE ABC TRANSPORTER,ATP-BINDING PROTEIN"/>
    <property type="match status" value="1"/>
</dbReference>
<dbReference type="EMBL" id="JAHLFP010000047">
    <property type="protein sequence ID" value="MBU3806395.1"/>
    <property type="molecule type" value="Genomic_DNA"/>
</dbReference>
<evidence type="ECO:0000256" key="3">
    <source>
        <dbReference type="SAM" id="MobiDB-lite"/>
    </source>
</evidence>
<dbReference type="GO" id="GO:0005524">
    <property type="term" value="F:ATP binding"/>
    <property type="evidence" value="ECO:0007669"/>
    <property type="project" value="UniProtKB-KW"/>
</dbReference>
<dbReference type="InterPro" id="IPR032781">
    <property type="entry name" value="ABC_tran_Xtn"/>
</dbReference>
<name>A0A948WRR0_9FIRM</name>
<keyword evidence="2 5" id="KW-0067">ATP-binding</keyword>
<dbReference type="CDD" id="cd03221">
    <property type="entry name" value="ABCF_EF-3"/>
    <property type="match status" value="2"/>
</dbReference>
<evidence type="ECO:0000259" key="4">
    <source>
        <dbReference type="PROSITE" id="PS50893"/>
    </source>
</evidence>
<dbReference type="Gene3D" id="1.10.287.380">
    <property type="entry name" value="Valyl-tRNA synthetase, C-terminal domain"/>
    <property type="match status" value="1"/>
</dbReference>
<dbReference type="InterPro" id="IPR051309">
    <property type="entry name" value="ABCF_ATPase"/>
</dbReference>
<dbReference type="AlphaFoldDB" id="A0A948WRR0"/>
<dbReference type="SMART" id="SM00382">
    <property type="entry name" value="AAA"/>
    <property type="match status" value="2"/>
</dbReference>
<evidence type="ECO:0000313" key="6">
    <source>
        <dbReference type="Proteomes" id="UP000713596"/>
    </source>
</evidence>
<protein>
    <submittedName>
        <fullName evidence="5">ABC-F family ATP-binding cassette domain-containing protein</fullName>
    </submittedName>
</protein>
<dbReference type="InterPro" id="IPR037118">
    <property type="entry name" value="Val-tRNA_synth_C_sf"/>
</dbReference>
<dbReference type="InterPro" id="IPR032524">
    <property type="entry name" value="ABC_tran_C"/>
</dbReference>
<feature type="domain" description="ABC transporter" evidence="4">
    <location>
        <begin position="324"/>
        <end position="535"/>
    </location>
</feature>
<feature type="region of interest" description="Disordered" evidence="3">
    <location>
        <begin position="524"/>
        <end position="554"/>
    </location>
</feature>
<feature type="domain" description="ABC transporter" evidence="4">
    <location>
        <begin position="3"/>
        <end position="256"/>
    </location>
</feature>
<dbReference type="PROSITE" id="PS50893">
    <property type="entry name" value="ABC_TRANSPORTER_2"/>
    <property type="match status" value="2"/>
</dbReference>
<dbReference type="InterPro" id="IPR017871">
    <property type="entry name" value="ABC_transporter-like_CS"/>
</dbReference>
<dbReference type="FunFam" id="3.40.50.300:FF:000011">
    <property type="entry name" value="Putative ABC transporter ATP-binding component"/>
    <property type="match status" value="1"/>
</dbReference>
<dbReference type="PROSITE" id="PS00211">
    <property type="entry name" value="ABC_TRANSPORTER_1"/>
    <property type="match status" value="1"/>
</dbReference>
<dbReference type="GO" id="GO:0003677">
    <property type="term" value="F:DNA binding"/>
    <property type="evidence" value="ECO:0007669"/>
    <property type="project" value="InterPro"/>
</dbReference>
<comment type="caution">
    <text evidence="5">The sequence shown here is derived from an EMBL/GenBank/DDBJ whole genome shotgun (WGS) entry which is preliminary data.</text>
</comment>
<dbReference type="InterPro" id="IPR003439">
    <property type="entry name" value="ABC_transporter-like_ATP-bd"/>
</dbReference>
<reference evidence="5" key="2">
    <citation type="submission" date="2021-04" db="EMBL/GenBank/DDBJ databases">
        <authorList>
            <person name="Gilroy R."/>
        </authorList>
    </citation>
    <scope>NUCLEOTIDE SEQUENCE</scope>
    <source>
        <strain evidence="5">B5_2728</strain>
    </source>
</reference>
<dbReference type="InterPro" id="IPR003593">
    <property type="entry name" value="AAA+_ATPase"/>
</dbReference>
<dbReference type="Pfam" id="PF12848">
    <property type="entry name" value="ABC_tran_Xtn"/>
    <property type="match status" value="1"/>
</dbReference>
<dbReference type="Pfam" id="PF00005">
    <property type="entry name" value="ABC_tran"/>
    <property type="match status" value="2"/>
</dbReference>
<sequence>MLLSLQNIGKSFGDTVVLQDVNAMVESGERIGIVGENGAGKTTLLRILCEEYIPDEGEYQRGRRATLGYLQQDSQLDPNLDVYGEMRRAYQPVLEAMAQMQILERKLEQAPNDPQLLEQHAQLSAVVDAADGYNMDIQIKKVLSGMGFGPETYDKGVAVLSGGENTRLRLAKLLLQRPDVLILDEPTNHLDFATMEWLEQYLKGYAGAVLVVSHDRYFLDAICTRIWEVESHTLTSYKGNFSAYLPQKEAAVALQQKQYEADAAKVQKLEDYIARNLVRASTTKMAQSRRKQLEKMEITEKPRTYRQPLEFRFEFDVAPYKELVTLKDLSIQMEERTLLRNLSTQVLRGEWLVIAGPNGAGKSTLMQVLSGKRRPSGGMVRLGAGAKPSVFEQQQMRRFGRVIDAIWDKWPRFTELEVRSHLARFGFRGEDVFKQCSQLSGGEQARLRFAEIVLERPNLLFLDEPTNHLDIFTRESLTRALMDYEGTLIMVTHDRYLMNSLACPILYVEDGVGTVYPSYEKLMQRTQEKEQAQPQSTEPKPAAKPAYGKEQRRRKAELRNRIRAVEQEIETLTEEIAQLEQEMVQPDVLRDHQLLQQKCDTMEEKRALQQERYEEWELLVEEQEQYEQDV</sequence>
<dbReference type="GO" id="GO:0016887">
    <property type="term" value="F:ATP hydrolysis activity"/>
    <property type="evidence" value="ECO:0007669"/>
    <property type="project" value="InterPro"/>
</dbReference>
<evidence type="ECO:0000313" key="5">
    <source>
        <dbReference type="EMBL" id="MBU3806395.1"/>
    </source>
</evidence>
<proteinExistence type="predicted"/>
<accession>A0A948WRR0</accession>
<dbReference type="Gene3D" id="3.40.50.300">
    <property type="entry name" value="P-loop containing nucleotide triphosphate hydrolases"/>
    <property type="match status" value="2"/>
</dbReference>
<dbReference type="InterPro" id="IPR027417">
    <property type="entry name" value="P-loop_NTPase"/>
</dbReference>
<dbReference type="Pfam" id="PF16326">
    <property type="entry name" value="ABC_tran_CTD"/>
    <property type="match status" value="1"/>
</dbReference>
<keyword evidence="1" id="KW-0547">Nucleotide-binding</keyword>
<organism evidence="5 6">
    <name type="scientific">Candidatus Allofournierella pullistercoris</name>
    <dbReference type="NCBI Taxonomy" id="2838597"/>
    <lineage>
        <taxon>Bacteria</taxon>
        <taxon>Bacillati</taxon>
        <taxon>Bacillota</taxon>
        <taxon>Clostridia</taxon>
        <taxon>Eubacteriales</taxon>
        <taxon>Oscillospiraceae</taxon>
        <taxon>Allofournierella</taxon>
    </lineage>
</organism>
<dbReference type="Proteomes" id="UP000713596">
    <property type="component" value="Unassembled WGS sequence"/>
</dbReference>
<dbReference type="PANTHER" id="PTHR42855">
    <property type="entry name" value="ABC TRANSPORTER ATP-BINDING SUBUNIT"/>
    <property type="match status" value="1"/>
</dbReference>